<keyword evidence="8" id="KW-0443">Lipid metabolism</keyword>
<reference evidence="22" key="2">
    <citation type="journal article" date="2010" name="Cell">
        <title>A tissue-specific atlas of mouse protein phosphorylation and expression.</title>
        <authorList>
            <person name="Huttlin E.L."/>
            <person name="Jedrychowski M.P."/>
            <person name="Elias J.E."/>
            <person name="Goswami T."/>
            <person name="Rad R."/>
            <person name="Beausoleil S.A."/>
            <person name="Villen J."/>
            <person name="Haas W."/>
            <person name="Sowa M.E."/>
            <person name="Gygi S.P."/>
        </authorList>
    </citation>
    <scope>IDENTIFICATION BY MASS SPECTROMETRY [LARGE SCALE ANALYSIS]</scope>
</reference>
<evidence type="ECO:0000313" key="17">
    <source>
        <dbReference type="Ensembl" id="ENSMUSP00000110790.2"/>
    </source>
</evidence>
<comment type="catalytic activity">
    <reaction evidence="14">
        <text>phosphocholine + CTP + H(+) = CDP-choline + diphosphate</text>
        <dbReference type="Rhea" id="RHEA:18997"/>
        <dbReference type="ChEBI" id="CHEBI:15378"/>
        <dbReference type="ChEBI" id="CHEBI:33019"/>
        <dbReference type="ChEBI" id="CHEBI:37563"/>
        <dbReference type="ChEBI" id="CHEBI:58779"/>
        <dbReference type="ChEBI" id="CHEBI:295975"/>
        <dbReference type="EC" id="2.7.7.15"/>
    </reaction>
    <physiologicalReaction direction="left-to-right" evidence="14">
        <dbReference type="Rhea" id="RHEA:18998"/>
    </physiologicalReaction>
</comment>
<dbReference type="GO" id="GO:0004105">
    <property type="term" value="F:choline-phosphate cytidylyltransferase activity"/>
    <property type="evidence" value="ECO:0007669"/>
    <property type="project" value="UniProtKB-EC"/>
</dbReference>
<proteinExistence type="evidence at protein level"/>
<keyword evidence="6" id="KW-0808">Transferase</keyword>
<dbReference type="InterPro" id="IPR045049">
    <property type="entry name" value="Pcy1-like"/>
</dbReference>
<reference evidence="17 19" key="1">
    <citation type="journal article" date="2009" name="PLoS Biol.">
        <title>Lineage-specific biology revealed by a finished genome assembly of the mouse.</title>
        <authorList>
            <consortium name="Mouse Genome Sequencing Consortium"/>
            <person name="Church D.M."/>
            <person name="Goodstadt L."/>
            <person name="Hillier L.W."/>
            <person name="Zody M.C."/>
            <person name="Goldstein S."/>
            <person name="She X."/>
            <person name="Bult C.J."/>
            <person name="Agarwala R."/>
            <person name="Cherry J.L."/>
            <person name="DiCuccio M."/>
            <person name="Hlavina W."/>
            <person name="Kapustin Y."/>
            <person name="Meric P."/>
            <person name="Maglott D."/>
            <person name="Birtle Z."/>
            <person name="Marques A.C."/>
            <person name="Graves T."/>
            <person name="Zhou S."/>
            <person name="Teague B."/>
            <person name="Potamousis K."/>
            <person name="Churas C."/>
            <person name="Place M."/>
            <person name="Herschleb J."/>
            <person name="Runnheim R."/>
            <person name="Forrest D."/>
            <person name="Amos-Landgraf J."/>
            <person name="Schwartz D.C."/>
            <person name="Cheng Z."/>
            <person name="Lindblad-Toh K."/>
            <person name="Eichler E.E."/>
            <person name="Ponting C.P."/>
        </authorList>
    </citation>
    <scope>NUCLEOTIDE SEQUENCE [LARGE SCALE GENOMIC DNA]</scope>
    <source>
        <strain evidence="17 19">C57BL/6J</strain>
    </source>
</reference>
<comment type="similarity">
    <text evidence="3">Belongs to the cytidylyltransferase family.</text>
</comment>
<dbReference type="InterPro" id="IPR004821">
    <property type="entry name" value="Cyt_trans-like"/>
</dbReference>
<evidence type="ECO:0000256" key="6">
    <source>
        <dbReference type="ARBA" id="ARBA00022679"/>
    </source>
</evidence>
<evidence type="ECO:0000256" key="14">
    <source>
        <dbReference type="ARBA" id="ARBA00048285"/>
    </source>
</evidence>
<dbReference type="GO" id="GO:0005783">
    <property type="term" value="C:endoplasmic reticulum"/>
    <property type="evidence" value="ECO:0007669"/>
    <property type="project" value="UniProtKB-SubCell"/>
</dbReference>
<dbReference type="AGR" id="MGI:88557"/>
<dbReference type="PANTHER" id="PTHR10739">
    <property type="entry name" value="CYTIDYLYLTRANSFERASE"/>
    <property type="match status" value="1"/>
</dbReference>
<evidence type="ECO:0000313" key="18">
    <source>
        <dbReference type="MGI" id="MGI:88557"/>
    </source>
</evidence>
<dbReference type="HOGENOM" id="CLU_1049562_0_0_1"/>
<dbReference type="Proteomes" id="UP000000589">
    <property type="component" value="Chromosome 16"/>
</dbReference>
<dbReference type="InterPro" id="IPR014729">
    <property type="entry name" value="Rossmann-like_a/b/a_fold"/>
</dbReference>
<keyword evidence="19" id="KW-1185">Reference proteome</keyword>
<reference evidence="17" key="4">
    <citation type="submission" date="2025-08" db="UniProtKB">
        <authorList>
            <consortium name="Ensembl"/>
        </authorList>
    </citation>
    <scope>IDENTIFICATION</scope>
    <source>
        <strain evidence="17">C57BL/6J</strain>
    </source>
</reference>
<gene>
    <name evidence="17 18" type="primary">Pcyt1a</name>
</gene>
<reference evidence="17 19" key="3">
    <citation type="journal article" date="2011" name="PLoS Biol.">
        <title>Modernizing reference genome assemblies.</title>
        <authorList>
            <person name="Church D.M."/>
            <person name="Schneider V.A."/>
            <person name="Graves T."/>
            <person name="Auger K."/>
            <person name="Cunningham F."/>
            <person name="Bouk N."/>
            <person name="Chen H.C."/>
            <person name="Agarwala R."/>
            <person name="McLaren W.M."/>
            <person name="Ritchie G.R."/>
            <person name="Albracht D."/>
            <person name="Kremitzki M."/>
            <person name="Rock S."/>
            <person name="Kotkiewicz H."/>
            <person name="Kremitzki C."/>
            <person name="Wollam A."/>
            <person name="Trani L."/>
            <person name="Fulton L."/>
            <person name="Fulton R."/>
            <person name="Matthews L."/>
            <person name="Whitehead S."/>
            <person name="Chow W."/>
            <person name="Torrance J."/>
            <person name="Dunn M."/>
            <person name="Harden G."/>
            <person name="Threadgold G."/>
            <person name="Wood J."/>
            <person name="Collins J."/>
            <person name="Heath P."/>
            <person name="Griffiths G."/>
            <person name="Pelan S."/>
            <person name="Grafham D."/>
            <person name="Eichler E.E."/>
            <person name="Weinstock G."/>
            <person name="Mardis E.R."/>
            <person name="Wilson R.K."/>
            <person name="Howe K."/>
            <person name="Flicek P."/>
            <person name="Hubbard T."/>
        </authorList>
    </citation>
    <scope>NUCLEOTIDE SEQUENCE [LARGE SCALE GENOMIC DNA]</scope>
    <source>
        <strain evidence="17 19">C57BL/6J</strain>
    </source>
</reference>
<protein>
    <recommendedName>
        <fullName evidence="13">choline-phosphate cytidylyltransferase</fullName>
        <ecNumber evidence="13">2.7.7.15</ecNumber>
    </recommendedName>
</protein>
<feature type="region of interest" description="Disordered" evidence="15">
    <location>
        <begin position="1"/>
        <end position="32"/>
    </location>
</feature>
<feature type="region of interest" description="Disordered" evidence="15">
    <location>
        <begin position="235"/>
        <end position="265"/>
    </location>
</feature>
<dbReference type="VEuPathDB" id="HostDB:ENSMUSG00000005615"/>
<dbReference type="InterPro" id="IPR041723">
    <property type="entry name" value="CCT"/>
</dbReference>
<dbReference type="Gene3D" id="3.40.50.620">
    <property type="entry name" value="HUPs"/>
    <property type="match status" value="1"/>
</dbReference>
<dbReference type="SMR" id="D3Z3T5"/>
<evidence type="ECO:0000313" key="19">
    <source>
        <dbReference type="Proteomes" id="UP000000589"/>
    </source>
</evidence>
<keyword evidence="5" id="KW-0444">Lipid biosynthesis</keyword>
<dbReference type="EC" id="2.7.7.15" evidence="13"/>
<dbReference type="Ensembl" id="ENSMUST00000115137.8">
    <property type="protein sequence ID" value="ENSMUSP00000110790.2"/>
    <property type="gene ID" value="ENSMUSG00000005615.16"/>
</dbReference>
<sequence length="265" mass="29761">MDAQSSAKVNSRKRRKEAPGPNGATEEDGIPSKVQRCAVGLRQPAPFSDEIEVDFSKPYVRVTMEEACRGTPCERPVRVYADGIFDLFHSGHARALMQAKNLFPNTYLIVGVCSDELTHNFKGFTVMNENERYDAVQHCRYVDEVVRNAPWTLTPEFLAEHRIDFVAHDDIPYSSAGSDDVYKHIKDAGMFAPTQRTEVKRVCAEGGREEHRPHPEVGGEVPRVHWKFPGNVWSRRSTEAHAEGGKRSDAAGHQSQAEPQQQPYS</sequence>
<dbReference type="MGI" id="MGI:88557">
    <property type="gene designation" value="Pcyt1a"/>
</dbReference>
<feature type="domain" description="Cytidyltransferase-like" evidence="16">
    <location>
        <begin position="80"/>
        <end position="198"/>
    </location>
</feature>
<evidence type="ECO:0000256" key="4">
    <source>
        <dbReference type="ARBA" id="ARBA00011738"/>
    </source>
</evidence>
<reference evidence="17" key="5">
    <citation type="submission" date="2025-09" db="UniProtKB">
        <authorList>
            <consortium name="Ensembl"/>
        </authorList>
    </citation>
    <scope>IDENTIFICATION</scope>
    <source>
        <strain evidence="17">C57BL/6J</strain>
    </source>
</reference>
<evidence type="ECO:0000256" key="9">
    <source>
        <dbReference type="ARBA" id="ARBA00023209"/>
    </source>
</evidence>
<evidence type="ECO:0000256" key="8">
    <source>
        <dbReference type="ARBA" id="ARBA00023098"/>
    </source>
</evidence>
<comment type="pathway">
    <text evidence="2">Lipid metabolism.</text>
</comment>
<evidence type="ECO:0007829" key="21">
    <source>
        <dbReference type="ProteomicsDB" id="D3Z3T5"/>
    </source>
</evidence>
<comment type="subunit">
    <text evidence="4">Homodimer.</text>
</comment>
<dbReference type="ProteomicsDB" id="367952"/>
<evidence type="ECO:0000256" key="2">
    <source>
        <dbReference type="ARBA" id="ARBA00005189"/>
    </source>
</evidence>
<evidence type="ECO:0000256" key="5">
    <source>
        <dbReference type="ARBA" id="ARBA00022516"/>
    </source>
</evidence>
<evidence type="ECO:0000256" key="12">
    <source>
        <dbReference type="ARBA" id="ARBA00025706"/>
    </source>
</evidence>
<dbReference type="NCBIfam" id="TIGR00125">
    <property type="entry name" value="cyt_tran_rel"/>
    <property type="match status" value="1"/>
</dbReference>
<dbReference type="CDD" id="cd02174">
    <property type="entry name" value="CCT"/>
    <property type="match status" value="1"/>
</dbReference>
<organism evidence="17 19">
    <name type="scientific">Mus musculus</name>
    <name type="common">Mouse</name>
    <dbReference type="NCBI Taxonomy" id="10090"/>
    <lineage>
        <taxon>Eukaryota</taxon>
        <taxon>Metazoa</taxon>
        <taxon>Chordata</taxon>
        <taxon>Craniata</taxon>
        <taxon>Vertebrata</taxon>
        <taxon>Euteleostomi</taxon>
        <taxon>Mammalia</taxon>
        <taxon>Eutheria</taxon>
        <taxon>Euarchontoglires</taxon>
        <taxon>Glires</taxon>
        <taxon>Rodentia</taxon>
        <taxon>Myomorpha</taxon>
        <taxon>Muroidea</taxon>
        <taxon>Muridae</taxon>
        <taxon>Murinae</taxon>
        <taxon>Mus</taxon>
        <taxon>Mus</taxon>
    </lineage>
</organism>
<comment type="subcellular location">
    <subcellularLocation>
        <location evidence="1">Endoplasmic reticulum</location>
    </subcellularLocation>
</comment>
<dbReference type="SUPFAM" id="SSF52374">
    <property type="entry name" value="Nucleotidylyl transferase"/>
    <property type="match status" value="1"/>
</dbReference>
<dbReference type="Bgee" id="ENSMUSG00000005615">
    <property type="expression patterns" value="Expressed in small intestine Peyer's patch and 261 other cell types or tissues"/>
</dbReference>
<evidence type="ECO:0000256" key="13">
    <source>
        <dbReference type="ARBA" id="ARBA00026101"/>
    </source>
</evidence>
<dbReference type="FunFam" id="3.40.50.620:FF:000016">
    <property type="entry name" value="Putative choline-phosphate cytidylyltransferase B"/>
    <property type="match status" value="1"/>
</dbReference>
<feature type="compositionally biased region" description="Basic and acidic residues" evidence="15">
    <location>
        <begin position="236"/>
        <end position="250"/>
    </location>
</feature>
<evidence type="ECO:0000259" key="16">
    <source>
        <dbReference type="Pfam" id="PF01467"/>
    </source>
</evidence>
<keyword evidence="7" id="KW-0548">Nucleotidyltransferase</keyword>
<evidence type="ECO:0007829" key="20">
    <source>
        <dbReference type="PeptideAtlas" id="D3Z3T5"/>
    </source>
</evidence>
<dbReference type="UniPathway" id="UPA00753">
    <property type="reaction ID" value="UER00739"/>
</dbReference>
<dbReference type="AlphaFoldDB" id="D3Z3T5"/>
<dbReference type="PeptideAtlas" id="D3Z3T5"/>
<accession>D3Z3T5</accession>
<evidence type="ECO:0000256" key="1">
    <source>
        <dbReference type="ARBA" id="ARBA00004240"/>
    </source>
</evidence>
<feature type="compositionally biased region" description="Polar residues" evidence="15">
    <location>
        <begin position="253"/>
        <end position="265"/>
    </location>
</feature>
<dbReference type="Pfam" id="PF01467">
    <property type="entry name" value="CTP_transf_like"/>
    <property type="match status" value="1"/>
</dbReference>
<evidence type="ECO:0007829" key="22">
    <source>
        <dbReference type="PubMed" id="21183079"/>
    </source>
</evidence>
<comment type="pathway">
    <text evidence="12">Phospholipid metabolism; phosphatidylcholine biosynthesis; phosphatidylcholine from phosphocholine: step 1/2.</text>
</comment>
<keyword evidence="20 21" id="KW-1267">Proteomics identification</keyword>
<evidence type="ECO:0000256" key="15">
    <source>
        <dbReference type="SAM" id="MobiDB-lite"/>
    </source>
</evidence>
<comment type="function">
    <text evidence="11">Catalyzes the key rate-limiting step in the CDP-choline pathway for phosphatidylcholine biosynthesis.</text>
</comment>
<dbReference type="GeneTree" id="ENSGT00940000157384"/>
<evidence type="ECO:0000256" key="10">
    <source>
        <dbReference type="ARBA" id="ARBA00023264"/>
    </source>
</evidence>
<keyword evidence="10" id="KW-1208">Phospholipid metabolism</keyword>
<evidence type="ECO:0000256" key="11">
    <source>
        <dbReference type="ARBA" id="ARBA00025501"/>
    </source>
</evidence>
<name>D3Z3T5_MOUSE</name>
<evidence type="ECO:0000256" key="3">
    <source>
        <dbReference type="ARBA" id="ARBA00010101"/>
    </source>
</evidence>
<dbReference type="ExpressionAtlas" id="D3Z3T5">
    <property type="expression patterns" value="baseline and differential"/>
</dbReference>
<evidence type="ECO:0000256" key="7">
    <source>
        <dbReference type="ARBA" id="ARBA00022695"/>
    </source>
</evidence>
<dbReference type="Antibodypedia" id="33936">
    <property type="antibodies" value="242 antibodies from 31 providers"/>
</dbReference>
<keyword evidence="9" id="KW-0594">Phospholipid biosynthesis</keyword>
<dbReference type="PANTHER" id="PTHR10739:SF19">
    <property type="entry name" value="CHOLINE-PHOSPHATE CYTIDYLYLTRANSFERASE A"/>
    <property type="match status" value="1"/>
</dbReference>